<dbReference type="InterPro" id="IPR000772">
    <property type="entry name" value="Ricin_B_lectin"/>
</dbReference>
<name>A0A419T5F4_9FIRM</name>
<dbReference type="CDD" id="cd00161">
    <property type="entry name" value="beta-trefoil_Ricin-like"/>
    <property type="match status" value="1"/>
</dbReference>
<dbReference type="SUPFAM" id="SSF50370">
    <property type="entry name" value="Ricin B-like lectins"/>
    <property type="match status" value="1"/>
</dbReference>
<evidence type="ECO:0000313" key="2">
    <source>
        <dbReference type="EMBL" id="RKD32659.1"/>
    </source>
</evidence>
<evidence type="ECO:0000313" key="3">
    <source>
        <dbReference type="Proteomes" id="UP000284277"/>
    </source>
</evidence>
<protein>
    <recommendedName>
        <fullName evidence="1">Ricin B lectin domain-containing protein</fullName>
    </recommendedName>
</protein>
<dbReference type="EMBL" id="MCIA01000010">
    <property type="protein sequence ID" value="RKD32659.1"/>
    <property type="molecule type" value="Genomic_DNA"/>
</dbReference>
<dbReference type="InterPro" id="IPR036278">
    <property type="entry name" value="Sialidase_sf"/>
</dbReference>
<dbReference type="SUPFAM" id="SSF50939">
    <property type="entry name" value="Sialidases"/>
    <property type="match status" value="1"/>
</dbReference>
<dbReference type="SMART" id="SM00458">
    <property type="entry name" value="RICIN"/>
    <property type="match status" value="1"/>
</dbReference>
<feature type="domain" description="Ricin B lectin" evidence="1">
    <location>
        <begin position="358"/>
        <end position="490"/>
    </location>
</feature>
<dbReference type="PANTHER" id="PTHR38792">
    <property type="entry name" value="BNR/ASP-BOX REPEAT DOMAIN PROTEIN (AFU_ORTHOLOGUE AFUA_7G06430)-RELATED"/>
    <property type="match status" value="1"/>
</dbReference>
<sequence length="492" mass="52811">MKKIARKVLSGGLLLLLLLFVFVNPNPVKAYGPSTMYTTPAGAPAPGVLYARAMQTSSGKMYATFEQYTTGASAFPIFESTNNGETWAKVGDVKDTHKGVGMRWEPQLYELPQAIGNMPAGTLLCAGLVLPYDRSFCEIDLYKSNDAGRNWTYVSTIAEGKKANPGDDPVWEPFLMVANNKLICYYSDERDTAHSQKLAHQTTTDGINWSSVVNDVALTATGQRPGMASVAKMPNGNYIMTYEIIGNPGGAYYKISSNPESWNPTDAGTCFDPSGSGPYCVNLNGTIILSSGGNSKLYTNTNNGVGAWSQINSIVGACYSRCIVPLSNGRLFVIGAGWNGSGLNSVTYGDMPVSTTIDTFVALTNRATGLCMDGYGSTTNGSDCKQYAKNNSNNQQWVLEQSGSYYMIRNGATGLYLDGMARTANGSVCGQWSSSGSNNQKWVREASGDYFKFKNVATGLYLDGTGSTTNGANLYQWSGSTSNNQQWSIATP</sequence>
<dbReference type="Gene3D" id="2.80.10.50">
    <property type="match status" value="2"/>
</dbReference>
<dbReference type="Pfam" id="PF14200">
    <property type="entry name" value="RicinB_lectin_2"/>
    <property type="match status" value="2"/>
</dbReference>
<reference evidence="2 3" key="1">
    <citation type="submission" date="2016-08" db="EMBL/GenBank/DDBJ databases">
        <title>A new outlook on sporulation: Clostridium algidixylanolyticum.</title>
        <authorList>
            <person name="Poppleton D.I."/>
            <person name="Gribaldo S."/>
        </authorList>
    </citation>
    <scope>NUCLEOTIDE SEQUENCE [LARGE SCALE GENOMIC DNA]</scope>
    <source>
        <strain evidence="2 3">SPL73</strain>
    </source>
</reference>
<dbReference type="AlphaFoldDB" id="A0A419T5F4"/>
<dbReference type="PANTHER" id="PTHR38792:SF3">
    <property type="entry name" value="BNR_ASP-BOX REPEAT DOMAIN PROTEIN (AFU_ORTHOLOGUE AFUA_7G06430)-RELATED"/>
    <property type="match status" value="1"/>
</dbReference>
<dbReference type="OrthoDB" id="142430at2"/>
<dbReference type="Proteomes" id="UP000284277">
    <property type="component" value="Unassembled WGS sequence"/>
</dbReference>
<gene>
    <name evidence="2" type="ORF">BET01_17280</name>
</gene>
<accession>A0A419T5F4</accession>
<dbReference type="RefSeq" id="WP_158585007.1">
    <property type="nucleotide sequence ID" value="NZ_MCIA01000010.1"/>
</dbReference>
<dbReference type="InterPro" id="IPR035992">
    <property type="entry name" value="Ricin_B-like_lectins"/>
</dbReference>
<keyword evidence="3" id="KW-1185">Reference proteome</keyword>
<dbReference type="Gene3D" id="2.120.10.10">
    <property type="match status" value="1"/>
</dbReference>
<proteinExistence type="predicted"/>
<organism evidence="2 3">
    <name type="scientific">Lacrimispora algidixylanolytica</name>
    <dbReference type="NCBI Taxonomy" id="94868"/>
    <lineage>
        <taxon>Bacteria</taxon>
        <taxon>Bacillati</taxon>
        <taxon>Bacillota</taxon>
        <taxon>Clostridia</taxon>
        <taxon>Lachnospirales</taxon>
        <taxon>Lachnospiraceae</taxon>
        <taxon>Lacrimispora</taxon>
    </lineage>
</organism>
<comment type="caution">
    <text evidence="2">The sequence shown here is derived from an EMBL/GenBank/DDBJ whole genome shotgun (WGS) entry which is preliminary data.</text>
</comment>
<dbReference type="PROSITE" id="PS50231">
    <property type="entry name" value="RICIN_B_LECTIN"/>
    <property type="match status" value="1"/>
</dbReference>
<evidence type="ECO:0000259" key="1">
    <source>
        <dbReference type="SMART" id="SM00458"/>
    </source>
</evidence>